<feature type="domain" description="EamA" evidence="7">
    <location>
        <begin position="17"/>
        <end position="147"/>
    </location>
</feature>
<accession>A0A382DNY8</accession>
<feature type="transmembrane region" description="Helical" evidence="6">
    <location>
        <begin position="192"/>
        <end position="209"/>
    </location>
</feature>
<evidence type="ECO:0000313" key="8">
    <source>
        <dbReference type="EMBL" id="SVB40186.1"/>
    </source>
</evidence>
<organism evidence="8">
    <name type="scientific">marine metagenome</name>
    <dbReference type="NCBI Taxonomy" id="408172"/>
    <lineage>
        <taxon>unclassified sequences</taxon>
        <taxon>metagenomes</taxon>
        <taxon>ecological metagenomes</taxon>
    </lineage>
</organism>
<dbReference type="PANTHER" id="PTHR32322">
    <property type="entry name" value="INNER MEMBRANE TRANSPORTER"/>
    <property type="match status" value="1"/>
</dbReference>
<feature type="non-terminal residue" evidence="8">
    <location>
        <position position="1"/>
    </location>
</feature>
<feature type="transmembrane region" description="Helical" evidence="6">
    <location>
        <begin position="46"/>
        <end position="64"/>
    </location>
</feature>
<gene>
    <name evidence="8" type="ORF">METZ01_LOCUS193040</name>
</gene>
<keyword evidence="5 6" id="KW-0472">Membrane</keyword>
<feature type="transmembrane region" description="Helical" evidence="6">
    <location>
        <begin position="221"/>
        <end position="245"/>
    </location>
</feature>
<dbReference type="EMBL" id="UINC01040387">
    <property type="protein sequence ID" value="SVB40186.1"/>
    <property type="molecule type" value="Genomic_DNA"/>
</dbReference>
<feature type="transmembrane region" description="Helical" evidence="6">
    <location>
        <begin position="76"/>
        <end position="93"/>
    </location>
</feature>
<keyword evidence="3 6" id="KW-0812">Transmembrane</keyword>
<evidence type="ECO:0000256" key="3">
    <source>
        <dbReference type="ARBA" id="ARBA00022692"/>
    </source>
</evidence>
<evidence type="ECO:0000256" key="5">
    <source>
        <dbReference type="ARBA" id="ARBA00023136"/>
    </source>
</evidence>
<dbReference type="AlphaFoldDB" id="A0A382DNY8"/>
<dbReference type="InterPro" id="IPR000620">
    <property type="entry name" value="EamA_dom"/>
</dbReference>
<feature type="domain" description="EamA" evidence="7">
    <location>
        <begin position="161"/>
        <end position="296"/>
    </location>
</feature>
<sequence>SKYSAWLITFNSTTKLYIALVVAMFIWGISWPSAKIVGRYADADLLMFWRFVIGAITMLPIMHLLKINANFPRKSIRYVLIAAICLVGYNYNYLKGTQIGMAGLGGVIVPTLSPLVTSILAIATFNQKVHKKDMIGFLFGIVGGLILLEIWRFNFQDLSKSGNLFFIIAAIVWAGATICTQKAKSELNAVNFSLWLYLVAIIIVLPITPLSSIMNVFSFDWIFWINFFVISSLSLGFGTTIFFLATMRIGSHKTSSFMYLVPISAVGSSVLFLGEPLALSTIFGGGFAILGVYLINQR</sequence>
<protein>
    <recommendedName>
        <fullName evidence="7">EamA domain-containing protein</fullName>
    </recommendedName>
</protein>
<dbReference type="GO" id="GO:0005886">
    <property type="term" value="C:plasma membrane"/>
    <property type="evidence" value="ECO:0007669"/>
    <property type="project" value="UniProtKB-SubCell"/>
</dbReference>
<keyword evidence="2" id="KW-1003">Cell membrane</keyword>
<name>A0A382DNY8_9ZZZZ</name>
<feature type="transmembrane region" description="Helical" evidence="6">
    <location>
        <begin position="16"/>
        <end position="34"/>
    </location>
</feature>
<evidence type="ECO:0000256" key="6">
    <source>
        <dbReference type="SAM" id="Phobius"/>
    </source>
</evidence>
<reference evidence="8" key="1">
    <citation type="submission" date="2018-05" db="EMBL/GenBank/DDBJ databases">
        <authorList>
            <person name="Lanie J.A."/>
            <person name="Ng W.-L."/>
            <person name="Kazmierczak K.M."/>
            <person name="Andrzejewski T.M."/>
            <person name="Davidsen T.M."/>
            <person name="Wayne K.J."/>
            <person name="Tettelin H."/>
            <person name="Glass J.I."/>
            <person name="Rusch D."/>
            <person name="Podicherti R."/>
            <person name="Tsui H.-C.T."/>
            <person name="Winkler M.E."/>
        </authorList>
    </citation>
    <scope>NUCLEOTIDE SEQUENCE</scope>
</reference>
<proteinExistence type="predicted"/>
<feature type="transmembrane region" description="Helical" evidence="6">
    <location>
        <begin position="134"/>
        <end position="151"/>
    </location>
</feature>
<dbReference type="InterPro" id="IPR050638">
    <property type="entry name" value="AA-Vitamin_Transporters"/>
</dbReference>
<feature type="transmembrane region" description="Helical" evidence="6">
    <location>
        <begin position="279"/>
        <end position="296"/>
    </location>
</feature>
<keyword evidence="4 6" id="KW-1133">Transmembrane helix</keyword>
<feature type="transmembrane region" description="Helical" evidence="6">
    <location>
        <begin position="257"/>
        <end position="273"/>
    </location>
</feature>
<evidence type="ECO:0000259" key="7">
    <source>
        <dbReference type="Pfam" id="PF00892"/>
    </source>
</evidence>
<evidence type="ECO:0000256" key="2">
    <source>
        <dbReference type="ARBA" id="ARBA00022475"/>
    </source>
</evidence>
<dbReference type="InterPro" id="IPR037185">
    <property type="entry name" value="EmrE-like"/>
</dbReference>
<feature type="transmembrane region" description="Helical" evidence="6">
    <location>
        <begin position="163"/>
        <end position="180"/>
    </location>
</feature>
<dbReference type="PANTHER" id="PTHR32322:SF18">
    <property type="entry name" value="S-ADENOSYLMETHIONINE_S-ADENOSYLHOMOCYSTEINE TRANSPORTER"/>
    <property type="match status" value="1"/>
</dbReference>
<feature type="transmembrane region" description="Helical" evidence="6">
    <location>
        <begin position="99"/>
        <end position="122"/>
    </location>
</feature>
<evidence type="ECO:0000256" key="4">
    <source>
        <dbReference type="ARBA" id="ARBA00022989"/>
    </source>
</evidence>
<dbReference type="SUPFAM" id="SSF103481">
    <property type="entry name" value="Multidrug resistance efflux transporter EmrE"/>
    <property type="match status" value="2"/>
</dbReference>
<evidence type="ECO:0000256" key="1">
    <source>
        <dbReference type="ARBA" id="ARBA00004651"/>
    </source>
</evidence>
<dbReference type="Pfam" id="PF00892">
    <property type="entry name" value="EamA"/>
    <property type="match status" value="2"/>
</dbReference>
<comment type="subcellular location">
    <subcellularLocation>
        <location evidence="1">Cell membrane</location>
        <topology evidence="1">Multi-pass membrane protein</topology>
    </subcellularLocation>
</comment>